<dbReference type="EMBL" id="AMQN01018411">
    <property type="status" value="NOT_ANNOTATED_CDS"/>
    <property type="molecule type" value="Genomic_DNA"/>
</dbReference>
<dbReference type="Proteomes" id="UP000014760">
    <property type="component" value="Unassembled WGS sequence"/>
</dbReference>
<organism evidence="1">
    <name type="scientific">Capitella teleta</name>
    <name type="common">Polychaete worm</name>
    <dbReference type="NCBI Taxonomy" id="283909"/>
    <lineage>
        <taxon>Eukaryota</taxon>
        <taxon>Metazoa</taxon>
        <taxon>Spiralia</taxon>
        <taxon>Lophotrochozoa</taxon>
        <taxon>Annelida</taxon>
        <taxon>Polychaeta</taxon>
        <taxon>Sedentaria</taxon>
        <taxon>Scolecida</taxon>
        <taxon>Capitellidae</taxon>
        <taxon>Capitella</taxon>
    </lineage>
</organism>
<evidence type="ECO:0000313" key="2">
    <source>
        <dbReference type="EnsemblMetazoa" id="CapteP192727"/>
    </source>
</evidence>
<dbReference type="EnsemblMetazoa" id="CapteT192727">
    <property type="protein sequence ID" value="CapteP192727"/>
    <property type="gene ID" value="CapteG192727"/>
</dbReference>
<reference evidence="2" key="3">
    <citation type="submission" date="2015-06" db="UniProtKB">
        <authorList>
            <consortium name="EnsemblMetazoa"/>
        </authorList>
    </citation>
    <scope>IDENTIFICATION</scope>
</reference>
<sequence>MASAPIGEQFFVFLREDGVLYEDVEMKIEVTHDVGQTVDNGEALGPLFVKIDENPVPVIVIEQKAVGFSRDQTLFLLSQMSAKERRLASTLSKAFSMIFDAEKVRRKWQTLCDGYKNYVDNHNKTGSARSKFEWKDQMEELLGERHDVRPVVTASAAGVRVHRPLEMEMEMDSDVPVPVPVPEEVADIAEASPARKKKKTKKQTDRFAEMLAHMKTTDEAMLQILRTSTETFERIGNSLVSALNAGRASNN</sequence>
<keyword evidence="3" id="KW-1185">Reference proteome</keyword>
<proteinExistence type="predicted"/>
<dbReference type="AlphaFoldDB" id="R7V8C1"/>
<dbReference type="OrthoDB" id="6327004at2759"/>
<dbReference type="EMBL" id="KB294322">
    <property type="protein sequence ID" value="ELU14737.1"/>
    <property type="molecule type" value="Genomic_DNA"/>
</dbReference>
<dbReference type="HOGENOM" id="CLU_106003_0_0_1"/>
<evidence type="ECO:0008006" key="4">
    <source>
        <dbReference type="Google" id="ProtNLM"/>
    </source>
</evidence>
<reference evidence="1 3" key="2">
    <citation type="journal article" date="2013" name="Nature">
        <title>Insights into bilaterian evolution from three spiralian genomes.</title>
        <authorList>
            <person name="Simakov O."/>
            <person name="Marletaz F."/>
            <person name="Cho S.J."/>
            <person name="Edsinger-Gonzales E."/>
            <person name="Havlak P."/>
            <person name="Hellsten U."/>
            <person name="Kuo D.H."/>
            <person name="Larsson T."/>
            <person name="Lv J."/>
            <person name="Arendt D."/>
            <person name="Savage R."/>
            <person name="Osoegawa K."/>
            <person name="de Jong P."/>
            <person name="Grimwood J."/>
            <person name="Chapman J.A."/>
            <person name="Shapiro H."/>
            <person name="Aerts A."/>
            <person name="Otillar R.P."/>
            <person name="Terry A.Y."/>
            <person name="Boore J.L."/>
            <person name="Grigoriev I.V."/>
            <person name="Lindberg D.R."/>
            <person name="Seaver E.C."/>
            <person name="Weisblat D.A."/>
            <person name="Putnam N.H."/>
            <person name="Rokhsar D.S."/>
        </authorList>
    </citation>
    <scope>NUCLEOTIDE SEQUENCE</scope>
    <source>
        <strain evidence="1 3">I ESC-2004</strain>
    </source>
</reference>
<evidence type="ECO:0000313" key="3">
    <source>
        <dbReference type="Proteomes" id="UP000014760"/>
    </source>
</evidence>
<gene>
    <name evidence="1" type="ORF">CAPTEDRAFT_192727</name>
</gene>
<accession>R7V8C1</accession>
<evidence type="ECO:0000313" key="1">
    <source>
        <dbReference type="EMBL" id="ELU14737.1"/>
    </source>
</evidence>
<name>R7V8C1_CAPTE</name>
<reference evidence="3" key="1">
    <citation type="submission" date="2012-12" db="EMBL/GenBank/DDBJ databases">
        <authorList>
            <person name="Hellsten U."/>
            <person name="Grimwood J."/>
            <person name="Chapman J.A."/>
            <person name="Shapiro H."/>
            <person name="Aerts A."/>
            <person name="Otillar R.P."/>
            <person name="Terry A.Y."/>
            <person name="Boore J.L."/>
            <person name="Simakov O."/>
            <person name="Marletaz F."/>
            <person name="Cho S.-J."/>
            <person name="Edsinger-Gonzales E."/>
            <person name="Havlak P."/>
            <person name="Kuo D.-H."/>
            <person name="Larsson T."/>
            <person name="Lv J."/>
            <person name="Arendt D."/>
            <person name="Savage R."/>
            <person name="Osoegawa K."/>
            <person name="de Jong P."/>
            <person name="Lindberg D.R."/>
            <person name="Seaver E.C."/>
            <person name="Weisblat D.A."/>
            <person name="Putnam N.H."/>
            <person name="Grigoriev I.V."/>
            <person name="Rokhsar D.S."/>
        </authorList>
    </citation>
    <scope>NUCLEOTIDE SEQUENCE</scope>
    <source>
        <strain evidence="3">I ESC-2004</strain>
    </source>
</reference>
<protein>
    <recommendedName>
        <fullName evidence="4">MADF domain-containing protein</fullName>
    </recommendedName>
</protein>
<dbReference type="EMBL" id="AMQN01018410">
    <property type="status" value="NOT_ANNOTATED_CDS"/>
    <property type="molecule type" value="Genomic_DNA"/>
</dbReference>